<dbReference type="OrthoDB" id="9764596at2"/>
<reference evidence="2 3" key="1">
    <citation type="submission" date="2018-08" db="EMBL/GenBank/DDBJ databases">
        <title>Meiothermus roseus NBRC 110900 genome sequencing project.</title>
        <authorList>
            <person name="Da Costa M.S."/>
            <person name="Albuquerque L."/>
            <person name="Raposo P."/>
            <person name="Froufe H.J.C."/>
            <person name="Barroso C.S."/>
            <person name="Egas C."/>
        </authorList>
    </citation>
    <scope>NUCLEOTIDE SEQUENCE [LARGE SCALE GENOMIC DNA]</scope>
    <source>
        <strain evidence="2 3">NBRC 110900</strain>
    </source>
</reference>
<name>A0A399EZM6_9DEIN</name>
<evidence type="ECO:0000313" key="3">
    <source>
        <dbReference type="Proteomes" id="UP000265341"/>
    </source>
</evidence>
<feature type="transmembrane region" description="Helical" evidence="1">
    <location>
        <begin position="315"/>
        <end position="340"/>
    </location>
</feature>
<sequence>MRKEIPPTQPLTYALGEFGLALPTHVVGTYLLFFYTDQLGLAVTWVLLARSINTLWDTVNDPLLGYLSDRTNNPRGRRWPWLRVSLPLYVLVGLMLWIVPEGFEGVGLFAYFLVLLLLFETLATMAWVNHNALFPALFRQEGSRARANGLRKAMGLVALLLAVALSPVLYNRLGFAGMGLAWAAVAALTLRLYFSRLREPPWTPPPSQAGLWSSILGCLRNPSFRPLLLALALVQTALGLLMSGIPFFAKYTLGLPEDHTSLLFGTIFAVALLSAFVWPHLIQRMGSGLSLQAALWLFALALLPLWGVTSLATGMLVAAAVGFAVSGMLVLQDVVLAQVIDQRAEQTGMRQEGVHYGLVGVLGRLSGLLQGLIFATLTPLFGYVSGQQPGPEPETAFRFLIAGPPVLALILAVLSLRRSLRPGLAGQ</sequence>
<dbReference type="RefSeq" id="WP_119276388.1">
    <property type="nucleotide sequence ID" value="NZ_QWLA01000014.1"/>
</dbReference>
<comment type="caution">
    <text evidence="2">The sequence shown here is derived from an EMBL/GenBank/DDBJ whole genome shotgun (WGS) entry which is preliminary data.</text>
</comment>
<dbReference type="GO" id="GO:0008643">
    <property type="term" value="P:carbohydrate transport"/>
    <property type="evidence" value="ECO:0007669"/>
    <property type="project" value="InterPro"/>
</dbReference>
<dbReference type="PANTHER" id="PTHR11328:SF24">
    <property type="entry name" value="MAJOR FACILITATOR SUPERFAMILY (MFS) PROFILE DOMAIN-CONTAINING PROTEIN"/>
    <property type="match status" value="1"/>
</dbReference>
<feature type="transmembrane region" description="Helical" evidence="1">
    <location>
        <begin position="149"/>
        <end position="169"/>
    </location>
</feature>
<keyword evidence="3" id="KW-1185">Reference proteome</keyword>
<evidence type="ECO:0000256" key="1">
    <source>
        <dbReference type="SAM" id="Phobius"/>
    </source>
</evidence>
<feature type="transmembrane region" description="Helical" evidence="1">
    <location>
        <begin position="361"/>
        <end position="384"/>
    </location>
</feature>
<dbReference type="AlphaFoldDB" id="A0A399EZM6"/>
<dbReference type="Gene3D" id="1.20.1250.20">
    <property type="entry name" value="MFS general substrate transporter like domains"/>
    <property type="match status" value="2"/>
</dbReference>
<dbReference type="InterPro" id="IPR039672">
    <property type="entry name" value="MFS_2"/>
</dbReference>
<proteinExistence type="predicted"/>
<feature type="transmembrane region" description="Helical" evidence="1">
    <location>
        <begin position="175"/>
        <end position="194"/>
    </location>
</feature>
<feature type="transmembrane region" description="Helical" evidence="1">
    <location>
        <begin position="396"/>
        <end position="416"/>
    </location>
</feature>
<dbReference type="Proteomes" id="UP000265341">
    <property type="component" value="Unassembled WGS sequence"/>
</dbReference>
<dbReference type="GO" id="GO:0015293">
    <property type="term" value="F:symporter activity"/>
    <property type="evidence" value="ECO:0007669"/>
    <property type="project" value="InterPro"/>
</dbReference>
<dbReference type="EMBL" id="QWLA01000014">
    <property type="protein sequence ID" value="RIH87992.1"/>
    <property type="molecule type" value="Genomic_DNA"/>
</dbReference>
<gene>
    <name evidence="2" type="primary">melB_2</name>
    <name evidence="2" type="ORF">Mrose_01059</name>
</gene>
<dbReference type="Pfam" id="PF13347">
    <property type="entry name" value="MFS_2"/>
    <property type="match status" value="1"/>
</dbReference>
<evidence type="ECO:0000313" key="2">
    <source>
        <dbReference type="EMBL" id="RIH87992.1"/>
    </source>
</evidence>
<feature type="transmembrane region" description="Helical" evidence="1">
    <location>
        <begin position="289"/>
        <end position="309"/>
    </location>
</feature>
<keyword evidence="1" id="KW-0812">Transmembrane</keyword>
<accession>A0A399EZM6</accession>
<feature type="transmembrane region" description="Helical" evidence="1">
    <location>
        <begin position="80"/>
        <end position="99"/>
    </location>
</feature>
<dbReference type="GO" id="GO:0005886">
    <property type="term" value="C:plasma membrane"/>
    <property type="evidence" value="ECO:0007669"/>
    <property type="project" value="TreeGrafter"/>
</dbReference>
<keyword evidence="1" id="KW-0472">Membrane</keyword>
<protein>
    <submittedName>
        <fullName evidence="2">Melibiose carrier protein</fullName>
    </submittedName>
</protein>
<feature type="transmembrane region" description="Helical" evidence="1">
    <location>
        <begin position="105"/>
        <end position="128"/>
    </location>
</feature>
<organism evidence="2 3">
    <name type="scientific">Calidithermus roseus</name>
    <dbReference type="NCBI Taxonomy" id="1644118"/>
    <lineage>
        <taxon>Bacteria</taxon>
        <taxon>Thermotogati</taxon>
        <taxon>Deinococcota</taxon>
        <taxon>Deinococci</taxon>
        <taxon>Thermales</taxon>
        <taxon>Thermaceae</taxon>
        <taxon>Calidithermus</taxon>
    </lineage>
</organism>
<dbReference type="SUPFAM" id="SSF103473">
    <property type="entry name" value="MFS general substrate transporter"/>
    <property type="match status" value="1"/>
</dbReference>
<dbReference type="PANTHER" id="PTHR11328">
    <property type="entry name" value="MAJOR FACILITATOR SUPERFAMILY DOMAIN-CONTAINING PROTEIN"/>
    <property type="match status" value="1"/>
</dbReference>
<keyword evidence="1" id="KW-1133">Transmembrane helix</keyword>
<feature type="transmembrane region" description="Helical" evidence="1">
    <location>
        <begin position="227"/>
        <end position="249"/>
    </location>
</feature>
<dbReference type="InterPro" id="IPR036259">
    <property type="entry name" value="MFS_trans_sf"/>
</dbReference>
<feature type="transmembrane region" description="Helical" evidence="1">
    <location>
        <begin position="261"/>
        <end position="282"/>
    </location>
</feature>